<accession>A0A7H1Q3P0</accession>
<dbReference type="InterPro" id="IPR041468">
    <property type="entry name" value="HTH_ParB/Spo0J"/>
</dbReference>
<sequence length="387" mass="41847">MTATTATIKKATAKAPANKDAAKKPTTRKAPTKKAAAPAPAAPAAVKTAFKTVPLDRIDRDPNQPREVFDQEKLEELAASIKEIGVQQAVSLRYIRGTKRYMLIAGERRWRASQIAGKADIPAMVTHGLEGGSETLEGFERSVAENLSRENMTPLEEARAFKKLMDFGLTPEAVAKRVGKSWNYVDLRLSLLKLVPAVQEALLKGHLPVGLAWYASQISPANQNAFIARWTRGQFNSPREAEMFCTRVRNEEQEAASQSVMFVLAEDAPGADKVDDSMFPELAVDVDKREQIVADRKKLVGKIGRLEDAGKILQEIADLDPDTLALLLSGAHGGIPGNKMRIDHLRQVATKAAQNLAKAATAATVLAGALRVAPEAEATNTPKTSAS</sequence>
<dbReference type="PANTHER" id="PTHR33375">
    <property type="entry name" value="CHROMOSOME-PARTITIONING PROTEIN PARB-RELATED"/>
    <property type="match status" value="1"/>
</dbReference>
<dbReference type="GeneID" id="91464198"/>
<dbReference type="NCBIfam" id="TIGR00180">
    <property type="entry name" value="parB_part"/>
    <property type="match status" value="1"/>
</dbReference>
<evidence type="ECO:0000256" key="2">
    <source>
        <dbReference type="ARBA" id="ARBA00022829"/>
    </source>
</evidence>
<dbReference type="InterPro" id="IPR004437">
    <property type="entry name" value="ParB/RepB/Spo0J"/>
</dbReference>
<keyword evidence="3" id="KW-0238">DNA-binding</keyword>
<evidence type="ECO:0000256" key="4">
    <source>
        <dbReference type="SAM" id="MobiDB-lite"/>
    </source>
</evidence>
<name>A0A7H1Q3P0_9ACTN</name>
<dbReference type="EMBL" id="CP051006">
    <property type="protein sequence ID" value="QNT94920.1"/>
    <property type="molecule type" value="Genomic_DNA"/>
</dbReference>
<dbReference type="SUPFAM" id="SSF109709">
    <property type="entry name" value="KorB DNA-binding domain-like"/>
    <property type="match status" value="1"/>
</dbReference>
<comment type="similarity">
    <text evidence="1">Belongs to the ParB family.</text>
</comment>
<feature type="domain" description="ParB-like N-terminal" evidence="5">
    <location>
        <begin position="51"/>
        <end position="147"/>
    </location>
</feature>
<dbReference type="RefSeq" id="WP_037653630.1">
    <property type="nucleotide sequence ID" value="NZ_CP051006.1"/>
</dbReference>
<feature type="region of interest" description="Disordered" evidence="4">
    <location>
        <begin position="1"/>
        <end position="43"/>
    </location>
</feature>
<dbReference type="GO" id="GO:0003677">
    <property type="term" value="F:DNA binding"/>
    <property type="evidence" value="ECO:0007669"/>
    <property type="project" value="UniProtKB-KW"/>
</dbReference>
<evidence type="ECO:0000256" key="1">
    <source>
        <dbReference type="ARBA" id="ARBA00006295"/>
    </source>
</evidence>
<dbReference type="FunFam" id="3.90.1530.30:FF:000001">
    <property type="entry name" value="Chromosome partitioning protein ParB"/>
    <property type="match status" value="1"/>
</dbReference>
<dbReference type="PANTHER" id="PTHR33375:SF1">
    <property type="entry name" value="CHROMOSOME-PARTITIONING PROTEIN PARB-RELATED"/>
    <property type="match status" value="1"/>
</dbReference>
<dbReference type="CDD" id="cd16393">
    <property type="entry name" value="SPO0J_N"/>
    <property type="match status" value="1"/>
</dbReference>
<dbReference type="GO" id="GO:0007059">
    <property type="term" value="P:chromosome segregation"/>
    <property type="evidence" value="ECO:0007669"/>
    <property type="project" value="UniProtKB-KW"/>
</dbReference>
<dbReference type="Pfam" id="PF02195">
    <property type="entry name" value="ParB_N"/>
    <property type="match status" value="1"/>
</dbReference>
<reference evidence="6 7" key="1">
    <citation type="submission" date="2020-04" db="EMBL/GenBank/DDBJ databases">
        <title>Characterization and engineering of Streptomyces griseofuscus DSM40191 as a potential heterologous host for expression of BGCs.</title>
        <authorList>
            <person name="Gren T."/>
            <person name="Whitford C.M."/>
            <person name="Mohite O.S."/>
            <person name="Joergensen T.S."/>
            <person name="Nielsen J.B."/>
            <person name="Lee S.Y."/>
            <person name="Weber T."/>
        </authorList>
    </citation>
    <scope>NUCLEOTIDE SEQUENCE [LARGE SCALE GENOMIC DNA]</scope>
    <source>
        <strain evidence="6 7">DSM 40191</strain>
    </source>
</reference>
<organism evidence="6 7">
    <name type="scientific">Streptomyces griseofuscus</name>
    <dbReference type="NCBI Taxonomy" id="146922"/>
    <lineage>
        <taxon>Bacteria</taxon>
        <taxon>Bacillati</taxon>
        <taxon>Actinomycetota</taxon>
        <taxon>Actinomycetes</taxon>
        <taxon>Kitasatosporales</taxon>
        <taxon>Streptomycetaceae</taxon>
        <taxon>Streptomyces</taxon>
    </lineage>
</organism>
<feature type="compositionally biased region" description="Low complexity" evidence="4">
    <location>
        <begin position="33"/>
        <end position="43"/>
    </location>
</feature>
<feature type="compositionally biased region" description="Low complexity" evidence="4">
    <location>
        <begin position="1"/>
        <end position="19"/>
    </location>
</feature>
<dbReference type="Gene3D" id="3.90.1530.30">
    <property type="match status" value="1"/>
</dbReference>
<protein>
    <submittedName>
        <fullName evidence="6">Nucleoid occlusion protein</fullName>
    </submittedName>
</protein>
<dbReference type="SMART" id="SM00470">
    <property type="entry name" value="ParB"/>
    <property type="match status" value="1"/>
</dbReference>
<proteinExistence type="inferred from homology"/>
<keyword evidence="2" id="KW-0159">Chromosome partition</keyword>
<gene>
    <name evidence="6" type="primary">noc_1</name>
    <name evidence="6" type="ORF">HEP81_04647</name>
</gene>
<dbReference type="InterPro" id="IPR050336">
    <property type="entry name" value="Chromosome_partition/occlusion"/>
</dbReference>
<dbReference type="GO" id="GO:0005694">
    <property type="term" value="C:chromosome"/>
    <property type="evidence" value="ECO:0007669"/>
    <property type="project" value="TreeGrafter"/>
</dbReference>
<dbReference type="InterPro" id="IPR036086">
    <property type="entry name" value="ParB/Sulfiredoxin_sf"/>
</dbReference>
<evidence type="ECO:0000259" key="5">
    <source>
        <dbReference type="SMART" id="SM00470"/>
    </source>
</evidence>
<dbReference type="Pfam" id="PF17762">
    <property type="entry name" value="HTH_ParB"/>
    <property type="match status" value="1"/>
</dbReference>
<evidence type="ECO:0000256" key="3">
    <source>
        <dbReference type="ARBA" id="ARBA00023125"/>
    </source>
</evidence>
<dbReference type="Gene3D" id="1.10.10.2830">
    <property type="match status" value="1"/>
</dbReference>
<evidence type="ECO:0000313" key="6">
    <source>
        <dbReference type="EMBL" id="QNT94920.1"/>
    </source>
</evidence>
<dbReference type="SUPFAM" id="SSF110849">
    <property type="entry name" value="ParB/Sulfiredoxin"/>
    <property type="match status" value="1"/>
</dbReference>
<dbReference type="AlphaFoldDB" id="A0A7H1Q3P0"/>
<dbReference type="Proteomes" id="UP000516422">
    <property type="component" value="Chromosome"/>
</dbReference>
<evidence type="ECO:0000313" key="7">
    <source>
        <dbReference type="Proteomes" id="UP000516422"/>
    </source>
</evidence>
<dbReference type="InterPro" id="IPR003115">
    <property type="entry name" value="ParB_N"/>
</dbReference>
<dbReference type="KEGG" id="sgf:HEP81_04647"/>